<dbReference type="Gene3D" id="2.80.10.50">
    <property type="match status" value="1"/>
</dbReference>
<dbReference type="EMBL" id="JBJKTR010000015">
    <property type="protein sequence ID" value="KAL3342638.1"/>
    <property type="molecule type" value="Genomic_DNA"/>
</dbReference>
<keyword evidence="7" id="KW-1185">Reference proteome</keyword>
<dbReference type="PRINTS" id="PR00291">
    <property type="entry name" value="KUNITZINHBTR"/>
</dbReference>
<feature type="chain" id="PRO_5044882967" evidence="5">
    <location>
        <begin position="19"/>
        <end position="225"/>
    </location>
</feature>
<protein>
    <submittedName>
        <fullName evidence="6">Uncharacterized protein</fullName>
    </submittedName>
</protein>
<sequence length="225" mass="24447">MKCLFLLCLCLVPIVVFSSTFTSQNSIDLPSDATPPTPVLGVTGKELDPRLSYRIISTYWGALGGNVYLGDSPNLAAPCANGVFRYNSDVGPNGTPVRFIPLSSQFGAGICEDEEINVLFNIPIVSCVLVIQFGKSDYDASLRTLLETGGTIGQQDSSLFKIVKSSHVSYNLLYCPLTPFLCPLCPPHQYCAKVGVVSQNGKSRLTLVNDQPFDFYFRGKSKSNK</sequence>
<evidence type="ECO:0000313" key="7">
    <source>
        <dbReference type="Proteomes" id="UP001627284"/>
    </source>
</evidence>
<dbReference type="SUPFAM" id="SSF50386">
    <property type="entry name" value="STI-like"/>
    <property type="match status" value="1"/>
</dbReference>
<dbReference type="Proteomes" id="UP001627284">
    <property type="component" value="Unassembled WGS sequence"/>
</dbReference>
<name>A0ABD2SFJ1_9SOLN</name>
<dbReference type="InterPro" id="IPR011065">
    <property type="entry name" value="Kunitz_inhibitor_STI-like_sf"/>
</dbReference>
<dbReference type="GO" id="GO:0004867">
    <property type="term" value="F:serine-type endopeptidase inhibitor activity"/>
    <property type="evidence" value="ECO:0007669"/>
    <property type="project" value="UniProtKB-KW"/>
</dbReference>
<evidence type="ECO:0000256" key="3">
    <source>
        <dbReference type="ARBA" id="ARBA00022900"/>
    </source>
</evidence>
<evidence type="ECO:0000313" key="6">
    <source>
        <dbReference type="EMBL" id="KAL3342638.1"/>
    </source>
</evidence>
<dbReference type="Pfam" id="PF00197">
    <property type="entry name" value="Kunitz_legume"/>
    <property type="match status" value="1"/>
</dbReference>
<proteinExistence type="inferred from homology"/>
<keyword evidence="2" id="KW-0646">Protease inhibitor</keyword>
<evidence type="ECO:0000256" key="1">
    <source>
        <dbReference type="ARBA" id="ARBA00005440"/>
    </source>
</evidence>
<comment type="similarity">
    <text evidence="1">Belongs to the protease inhibitor I3 (leguminous Kunitz-type inhibitor) family.</text>
</comment>
<dbReference type="CDD" id="cd23372">
    <property type="entry name" value="beta-trefoil_STI_CPI-like"/>
    <property type="match status" value="1"/>
</dbReference>
<evidence type="ECO:0000256" key="4">
    <source>
        <dbReference type="ARBA" id="ARBA00023157"/>
    </source>
</evidence>
<feature type="signal peptide" evidence="5">
    <location>
        <begin position="1"/>
        <end position="18"/>
    </location>
</feature>
<dbReference type="PANTHER" id="PTHR33107:SF38">
    <property type="entry name" value="SERINE PROTEASE INHIBITOR 5"/>
    <property type="match status" value="1"/>
</dbReference>
<organism evidence="6 7">
    <name type="scientific">Solanum stoloniferum</name>
    <dbReference type="NCBI Taxonomy" id="62892"/>
    <lineage>
        <taxon>Eukaryota</taxon>
        <taxon>Viridiplantae</taxon>
        <taxon>Streptophyta</taxon>
        <taxon>Embryophyta</taxon>
        <taxon>Tracheophyta</taxon>
        <taxon>Spermatophyta</taxon>
        <taxon>Magnoliopsida</taxon>
        <taxon>eudicotyledons</taxon>
        <taxon>Gunneridae</taxon>
        <taxon>Pentapetalae</taxon>
        <taxon>asterids</taxon>
        <taxon>lamiids</taxon>
        <taxon>Solanales</taxon>
        <taxon>Solanaceae</taxon>
        <taxon>Solanoideae</taxon>
        <taxon>Solaneae</taxon>
        <taxon>Solanum</taxon>
    </lineage>
</organism>
<evidence type="ECO:0000256" key="5">
    <source>
        <dbReference type="SAM" id="SignalP"/>
    </source>
</evidence>
<dbReference type="SMART" id="SM00452">
    <property type="entry name" value="STI"/>
    <property type="match status" value="1"/>
</dbReference>
<dbReference type="AlphaFoldDB" id="A0ABD2SFJ1"/>
<keyword evidence="5" id="KW-0732">Signal</keyword>
<dbReference type="InterPro" id="IPR002160">
    <property type="entry name" value="Prot_inh_Kunz-lg"/>
</dbReference>
<comment type="caution">
    <text evidence="6">The sequence shown here is derived from an EMBL/GenBank/DDBJ whole genome shotgun (WGS) entry which is preliminary data.</text>
</comment>
<accession>A0ABD2SFJ1</accession>
<dbReference type="PANTHER" id="PTHR33107">
    <property type="entry name" value="KUNITZ TRYPSIN INHIBITOR 2"/>
    <property type="match status" value="1"/>
</dbReference>
<keyword evidence="4" id="KW-1015">Disulfide bond</keyword>
<gene>
    <name evidence="6" type="ORF">AABB24_026590</name>
</gene>
<evidence type="ECO:0000256" key="2">
    <source>
        <dbReference type="ARBA" id="ARBA00022690"/>
    </source>
</evidence>
<keyword evidence="3" id="KW-0722">Serine protease inhibitor</keyword>
<reference evidence="6 7" key="1">
    <citation type="submission" date="2024-05" db="EMBL/GenBank/DDBJ databases">
        <title>De novo assembly of an allotetraploid wild potato.</title>
        <authorList>
            <person name="Hosaka A.J."/>
        </authorList>
    </citation>
    <scope>NUCLEOTIDE SEQUENCE [LARGE SCALE GENOMIC DNA]</scope>
    <source>
        <tissue evidence="6">Young leaves</tissue>
    </source>
</reference>